<name>A0AAV6SSC0_SOLSE</name>
<sequence>MNHRVETLSQESPKKVKKYSRHITHEMSSQLDSSTSRKRKTSSAVKNSRKVSATKRRYMKKSKMHSATESTSLAGGYSEAAIPLRRNSGISCECYQYADRRRCSASPEPEGQEGKENKLRTRLDVDGCSTTDIQDKPECEEMEYEETSKHLFPDDDSNQILPVEQFFGNLDIVQVRCLRLSHRLEHPVTEMKVS</sequence>
<comment type="similarity">
    <text evidence="2">Belongs to the UPF0688 family.</text>
</comment>
<dbReference type="AlphaFoldDB" id="A0AAV6SSC0"/>
<dbReference type="PANTHER" id="PTHR28491:SF1">
    <property type="entry name" value="UPF0688 PROTEIN C1ORF174"/>
    <property type="match status" value="1"/>
</dbReference>
<protein>
    <submittedName>
        <fullName evidence="5">Uncharacterized protein</fullName>
    </submittedName>
</protein>
<feature type="region of interest" description="Disordered" evidence="4">
    <location>
        <begin position="1"/>
        <end position="75"/>
    </location>
</feature>
<comment type="subcellular location">
    <subcellularLocation>
        <location evidence="1">Nucleus</location>
    </subcellularLocation>
</comment>
<comment type="caution">
    <text evidence="5">The sequence shown here is derived from an EMBL/GenBank/DDBJ whole genome shotgun (WGS) entry which is preliminary data.</text>
</comment>
<accession>A0AAV6SSC0</accession>
<evidence type="ECO:0000256" key="1">
    <source>
        <dbReference type="ARBA" id="ARBA00004123"/>
    </source>
</evidence>
<reference evidence="5 6" key="1">
    <citation type="journal article" date="2021" name="Sci. Rep.">
        <title>Chromosome anchoring in Senegalese sole (Solea senegalensis) reveals sex-associated markers and genome rearrangements in flatfish.</title>
        <authorList>
            <person name="Guerrero-Cozar I."/>
            <person name="Gomez-Garrido J."/>
            <person name="Berbel C."/>
            <person name="Martinez-Blanch J.F."/>
            <person name="Alioto T."/>
            <person name="Claros M.G."/>
            <person name="Gagnaire P.A."/>
            <person name="Manchado M."/>
        </authorList>
    </citation>
    <scope>NUCLEOTIDE SEQUENCE [LARGE SCALE GENOMIC DNA]</scope>
    <source>
        <strain evidence="5">Sse05_10M</strain>
    </source>
</reference>
<dbReference type="EMBL" id="JAGKHQ010000003">
    <property type="protein sequence ID" value="KAG7520356.1"/>
    <property type="molecule type" value="Genomic_DNA"/>
</dbReference>
<evidence type="ECO:0000256" key="2">
    <source>
        <dbReference type="ARBA" id="ARBA00006634"/>
    </source>
</evidence>
<feature type="compositionally biased region" description="Basic residues" evidence="4">
    <location>
        <begin position="36"/>
        <end position="64"/>
    </location>
</feature>
<dbReference type="InterPro" id="IPR031530">
    <property type="entry name" value="UPF0688"/>
</dbReference>
<keyword evidence="6" id="KW-1185">Reference proteome</keyword>
<organism evidence="5 6">
    <name type="scientific">Solea senegalensis</name>
    <name type="common">Senegalese sole</name>
    <dbReference type="NCBI Taxonomy" id="28829"/>
    <lineage>
        <taxon>Eukaryota</taxon>
        <taxon>Metazoa</taxon>
        <taxon>Chordata</taxon>
        <taxon>Craniata</taxon>
        <taxon>Vertebrata</taxon>
        <taxon>Euteleostomi</taxon>
        <taxon>Actinopterygii</taxon>
        <taxon>Neopterygii</taxon>
        <taxon>Teleostei</taxon>
        <taxon>Neoteleostei</taxon>
        <taxon>Acanthomorphata</taxon>
        <taxon>Carangaria</taxon>
        <taxon>Pleuronectiformes</taxon>
        <taxon>Pleuronectoidei</taxon>
        <taxon>Soleidae</taxon>
        <taxon>Solea</taxon>
    </lineage>
</organism>
<dbReference type="Pfam" id="PF15772">
    <property type="entry name" value="UPF0688"/>
    <property type="match status" value="1"/>
</dbReference>
<evidence type="ECO:0000256" key="3">
    <source>
        <dbReference type="ARBA" id="ARBA00023242"/>
    </source>
</evidence>
<evidence type="ECO:0000313" key="5">
    <source>
        <dbReference type="EMBL" id="KAG7520356.1"/>
    </source>
</evidence>
<evidence type="ECO:0000256" key="4">
    <source>
        <dbReference type="SAM" id="MobiDB-lite"/>
    </source>
</evidence>
<gene>
    <name evidence="5" type="ORF">JOB18_027929</name>
</gene>
<dbReference type="Proteomes" id="UP000693946">
    <property type="component" value="Linkage Group LG11"/>
</dbReference>
<proteinExistence type="inferred from homology"/>
<dbReference type="PANTHER" id="PTHR28491">
    <property type="entry name" value="UPF0688 PROTEIN C1ORF174"/>
    <property type="match status" value="1"/>
</dbReference>
<keyword evidence="3" id="KW-0539">Nucleus</keyword>
<dbReference type="GO" id="GO:0005634">
    <property type="term" value="C:nucleus"/>
    <property type="evidence" value="ECO:0007669"/>
    <property type="project" value="UniProtKB-SubCell"/>
</dbReference>
<evidence type="ECO:0000313" key="6">
    <source>
        <dbReference type="Proteomes" id="UP000693946"/>
    </source>
</evidence>